<dbReference type="EMBL" id="CP019471">
    <property type="protein sequence ID" value="UQC73826.1"/>
    <property type="molecule type" value="Genomic_DNA"/>
</dbReference>
<proteinExistence type="predicted"/>
<sequence length="76" mass="8988">MGRVMPEAVQDTRYFSPLGSGRRTEETTDEHRAWRKGNFEELEMELWQTDLDLSLGTLEVVPCQEWQKLAPFHYED</sequence>
<evidence type="ECO:0000313" key="2">
    <source>
        <dbReference type="Proteomes" id="UP000830671"/>
    </source>
</evidence>
<dbReference type="GeneID" id="73334531"/>
<evidence type="ECO:0000313" key="1">
    <source>
        <dbReference type="EMBL" id="UQC73826.1"/>
    </source>
</evidence>
<accession>A0A9Q8SBG8</accession>
<reference evidence="1" key="1">
    <citation type="journal article" date="2021" name="Mol. Plant Microbe Interact.">
        <title>Complete Genome Sequence of the Plant-Pathogenic Fungus Colletotrichum lupini.</title>
        <authorList>
            <person name="Baroncelli R."/>
            <person name="Pensec F."/>
            <person name="Da Lio D."/>
            <person name="Boufleur T."/>
            <person name="Vicente I."/>
            <person name="Sarrocco S."/>
            <person name="Picot A."/>
            <person name="Baraldi E."/>
            <person name="Sukno S."/>
            <person name="Thon M."/>
            <person name="Le Floch G."/>
        </authorList>
    </citation>
    <scope>NUCLEOTIDE SEQUENCE</scope>
    <source>
        <strain evidence="1">IMI 504893</strain>
    </source>
</reference>
<protein>
    <submittedName>
        <fullName evidence="1">Uncharacterized protein</fullName>
    </submittedName>
</protein>
<dbReference type="KEGG" id="clup:CLUP02_00473"/>
<dbReference type="AlphaFoldDB" id="A0A9Q8SBG8"/>
<dbReference type="RefSeq" id="XP_049135478.1">
    <property type="nucleotide sequence ID" value="XM_049279521.1"/>
</dbReference>
<organism evidence="1 2">
    <name type="scientific">Colletotrichum lupini</name>
    <dbReference type="NCBI Taxonomy" id="145971"/>
    <lineage>
        <taxon>Eukaryota</taxon>
        <taxon>Fungi</taxon>
        <taxon>Dikarya</taxon>
        <taxon>Ascomycota</taxon>
        <taxon>Pezizomycotina</taxon>
        <taxon>Sordariomycetes</taxon>
        <taxon>Hypocreomycetidae</taxon>
        <taxon>Glomerellales</taxon>
        <taxon>Glomerellaceae</taxon>
        <taxon>Colletotrichum</taxon>
        <taxon>Colletotrichum acutatum species complex</taxon>
    </lineage>
</organism>
<name>A0A9Q8SBG8_9PEZI</name>
<gene>
    <name evidence="1" type="ORF">CLUP02_00473</name>
</gene>
<dbReference type="Proteomes" id="UP000830671">
    <property type="component" value="Chromosome 1"/>
</dbReference>
<keyword evidence="2" id="KW-1185">Reference proteome</keyword>